<reference evidence="3" key="1">
    <citation type="submission" date="2016-10" db="EMBL/GenBank/DDBJ databases">
        <authorList>
            <person name="Varghese N."/>
            <person name="Submissions S."/>
        </authorList>
    </citation>
    <scope>NUCLEOTIDE SEQUENCE [LARGE SCALE GENOMIC DNA]</scope>
    <source>
        <strain evidence="3">Jip14</strain>
    </source>
</reference>
<feature type="region of interest" description="Disordered" evidence="1">
    <location>
        <begin position="18"/>
        <end position="38"/>
    </location>
</feature>
<evidence type="ECO:0000256" key="1">
    <source>
        <dbReference type="SAM" id="MobiDB-lite"/>
    </source>
</evidence>
<keyword evidence="3" id="KW-1185">Reference proteome</keyword>
<sequence length="101" mass="10983">MADERSKSLLSSSNFSKFESETAQLEGRSTETMGTTEYLLDKAERKGIEKGIEKGAEAKSYKVVANLIQQLGLDDAGAAGVAEVPIDFVQKVRTDLAKEKK</sequence>
<evidence type="ECO:0000313" key="2">
    <source>
        <dbReference type="EMBL" id="SEK17605.1"/>
    </source>
</evidence>
<dbReference type="AlphaFoldDB" id="A0A1H7F3A9"/>
<gene>
    <name evidence="2" type="ORF">SAMN05421740_1015</name>
</gene>
<dbReference type="Proteomes" id="UP000198916">
    <property type="component" value="Unassembled WGS sequence"/>
</dbReference>
<dbReference type="EMBL" id="FNZR01000001">
    <property type="protein sequence ID" value="SEK17605.1"/>
    <property type="molecule type" value="Genomic_DNA"/>
</dbReference>
<evidence type="ECO:0000313" key="3">
    <source>
        <dbReference type="Proteomes" id="UP000198916"/>
    </source>
</evidence>
<protein>
    <submittedName>
        <fullName evidence="2">Uncharacterized protein</fullName>
    </submittedName>
</protein>
<proteinExistence type="predicted"/>
<name>A0A1H7F3A9_9SPHI</name>
<organism evidence="2 3">
    <name type="scientific">Parapedobacter koreensis</name>
    <dbReference type="NCBI Taxonomy" id="332977"/>
    <lineage>
        <taxon>Bacteria</taxon>
        <taxon>Pseudomonadati</taxon>
        <taxon>Bacteroidota</taxon>
        <taxon>Sphingobacteriia</taxon>
        <taxon>Sphingobacteriales</taxon>
        <taxon>Sphingobacteriaceae</taxon>
        <taxon>Parapedobacter</taxon>
    </lineage>
</organism>
<accession>A0A1H7F3A9</accession>